<keyword evidence="9" id="KW-1185">Reference proteome</keyword>
<dbReference type="CDD" id="cd23507">
    <property type="entry name" value="hydrophobin_I"/>
    <property type="match status" value="1"/>
</dbReference>
<gene>
    <name evidence="8" type="ORF">CVT24_008989</name>
</gene>
<evidence type="ECO:0000256" key="4">
    <source>
        <dbReference type="ARBA" id="ARBA00022525"/>
    </source>
</evidence>
<evidence type="ECO:0000313" key="8">
    <source>
        <dbReference type="EMBL" id="PPR00087.1"/>
    </source>
</evidence>
<dbReference type="PROSITE" id="PS00956">
    <property type="entry name" value="HYDROPHOBIN"/>
    <property type="match status" value="1"/>
</dbReference>
<dbReference type="SMART" id="SM00075">
    <property type="entry name" value="HYDRO"/>
    <property type="match status" value="1"/>
</dbReference>
<evidence type="ECO:0000313" key="9">
    <source>
        <dbReference type="Proteomes" id="UP000284842"/>
    </source>
</evidence>
<organism evidence="8 9">
    <name type="scientific">Panaeolus cyanescens</name>
    <dbReference type="NCBI Taxonomy" id="181874"/>
    <lineage>
        <taxon>Eukaryota</taxon>
        <taxon>Fungi</taxon>
        <taxon>Dikarya</taxon>
        <taxon>Basidiomycota</taxon>
        <taxon>Agaricomycotina</taxon>
        <taxon>Agaricomycetes</taxon>
        <taxon>Agaricomycetidae</taxon>
        <taxon>Agaricales</taxon>
        <taxon>Agaricineae</taxon>
        <taxon>Galeropsidaceae</taxon>
        <taxon>Panaeolus</taxon>
    </lineage>
</organism>
<dbReference type="Pfam" id="PF01185">
    <property type="entry name" value="Hydrophobin"/>
    <property type="match status" value="1"/>
</dbReference>
<dbReference type="GO" id="GO:0005199">
    <property type="term" value="F:structural constituent of cell wall"/>
    <property type="evidence" value="ECO:0007669"/>
    <property type="project" value="InterPro"/>
</dbReference>
<keyword evidence="4 7" id="KW-0964">Secreted</keyword>
<feature type="chain" id="PRO_5018816726" description="Hydrophobin" evidence="7">
    <location>
        <begin position="23"/>
        <end position="119"/>
    </location>
</feature>
<comment type="subcellular location">
    <subcellularLocation>
        <location evidence="1 7">Secreted</location>
        <location evidence="1 7">Cell wall</location>
    </subcellularLocation>
</comment>
<keyword evidence="6 7" id="KW-1015">Disulfide bond</keyword>
<dbReference type="EMBL" id="NHTK01001335">
    <property type="protein sequence ID" value="PPR00087.1"/>
    <property type="molecule type" value="Genomic_DNA"/>
</dbReference>
<dbReference type="InterPro" id="IPR001338">
    <property type="entry name" value="Class_I_Hydrophobin"/>
</dbReference>
<dbReference type="AlphaFoldDB" id="A0A409YAQ4"/>
<protein>
    <recommendedName>
        <fullName evidence="7">Hydrophobin</fullName>
    </recommendedName>
</protein>
<comment type="caution">
    <text evidence="8">The sequence shown here is derived from an EMBL/GenBank/DDBJ whole genome shotgun (WGS) entry which is preliminary data.</text>
</comment>
<comment type="similarity">
    <text evidence="2 7">Belongs to the fungal hydrophobin family.</text>
</comment>
<dbReference type="GO" id="GO:0009277">
    <property type="term" value="C:fungal-type cell wall"/>
    <property type="evidence" value="ECO:0007669"/>
    <property type="project" value="InterPro"/>
</dbReference>
<evidence type="ECO:0000256" key="3">
    <source>
        <dbReference type="ARBA" id="ARBA00022512"/>
    </source>
</evidence>
<feature type="signal peptide" evidence="7">
    <location>
        <begin position="1"/>
        <end position="22"/>
    </location>
</feature>
<evidence type="ECO:0000256" key="2">
    <source>
        <dbReference type="ARBA" id="ARBA00010446"/>
    </source>
</evidence>
<dbReference type="InterPro" id="IPR019778">
    <property type="entry name" value="Class_I_Hydrophobin_CS"/>
</dbReference>
<keyword evidence="3 7" id="KW-0134">Cell wall</keyword>
<dbReference type="Proteomes" id="UP000284842">
    <property type="component" value="Unassembled WGS sequence"/>
</dbReference>
<dbReference type="InParanoid" id="A0A409YAQ4"/>
<sequence length="119" mass="12441">MFNRVISFVFFFLFALPLFAAAMDIEEVDELLARDGNCNTGNIQCCNSTMENNSTSLSQLSSLLGIALPSIAGLLGLGCNPISILGLGGNSCSAQPVCCSNNQFTGLISLGCMPINIGL</sequence>
<accession>A0A409YAQ4</accession>
<keyword evidence="5 7" id="KW-0732">Signal</keyword>
<evidence type="ECO:0000256" key="7">
    <source>
        <dbReference type="RuleBase" id="RU365009"/>
    </source>
</evidence>
<evidence type="ECO:0000256" key="1">
    <source>
        <dbReference type="ARBA" id="ARBA00004191"/>
    </source>
</evidence>
<evidence type="ECO:0000256" key="5">
    <source>
        <dbReference type="ARBA" id="ARBA00022729"/>
    </source>
</evidence>
<reference evidence="8 9" key="1">
    <citation type="journal article" date="2018" name="Evol. Lett.">
        <title>Horizontal gene cluster transfer increased hallucinogenic mushroom diversity.</title>
        <authorList>
            <person name="Reynolds H.T."/>
            <person name="Vijayakumar V."/>
            <person name="Gluck-Thaler E."/>
            <person name="Korotkin H.B."/>
            <person name="Matheny P.B."/>
            <person name="Slot J.C."/>
        </authorList>
    </citation>
    <scope>NUCLEOTIDE SEQUENCE [LARGE SCALE GENOMIC DNA]</scope>
    <source>
        <strain evidence="8 9">2629</strain>
    </source>
</reference>
<proteinExistence type="inferred from homology"/>
<dbReference type="OrthoDB" id="4225815at2759"/>
<evidence type="ECO:0000256" key="6">
    <source>
        <dbReference type="ARBA" id="ARBA00023157"/>
    </source>
</evidence>
<name>A0A409YAQ4_9AGAR</name>